<feature type="chain" id="PRO_5038800124" evidence="2">
    <location>
        <begin position="24"/>
        <end position="240"/>
    </location>
</feature>
<dbReference type="Gene3D" id="2.60.40.4270">
    <property type="entry name" value="Listeria-Bacteroides repeat domain"/>
    <property type="match status" value="3"/>
</dbReference>
<name>A0A9D1E513_9FIRM</name>
<keyword evidence="2" id="KW-0732">Signal</keyword>
<organism evidence="3 4">
    <name type="scientific">Candidatus Coproplasma avicola</name>
    <dbReference type="NCBI Taxonomy" id="2840744"/>
    <lineage>
        <taxon>Bacteria</taxon>
        <taxon>Bacillati</taxon>
        <taxon>Bacillota</taxon>
        <taxon>Clostridia</taxon>
        <taxon>Eubacteriales</taxon>
        <taxon>Candidatus Coproplasma</taxon>
    </lineage>
</organism>
<dbReference type="Pfam" id="PF09479">
    <property type="entry name" value="Flg_new"/>
    <property type="match status" value="3"/>
</dbReference>
<protein>
    <submittedName>
        <fullName evidence="3">InlB B-repeat-containing protein</fullName>
    </submittedName>
</protein>
<sequence length="240" mass="27140">MKKHFIVLLSMVMCFALVFGIFAACGTETTAPQKYTISFYDDETLVDTIETAGNEKIGLPDAPHKEGFTFEGWYSDKGTWNDRFTEDRFAEKALTENISVYAHYVFNETPVPAEYSITFYAEGIVIGTIETSGRESLVLPSAPEKDDYTFEGWFFDNGKWQSQLTANTYADKPLTEDVNVYAYYKKTEQPEPEPPQEYTVTFDVGQGTPVAPITTSRIDEPPHTTREGYTFAGWYKDGAF</sequence>
<evidence type="ECO:0000313" key="3">
    <source>
        <dbReference type="EMBL" id="HIR66628.1"/>
    </source>
</evidence>
<dbReference type="PROSITE" id="PS51257">
    <property type="entry name" value="PROKAR_LIPOPROTEIN"/>
    <property type="match status" value="1"/>
</dbReference>
<dbReference type="EMBL" id="DVHK01000024">
    <property type="protein sequence ID" value="HIR66628.1"/>
    <property type="molecule type" value="Genomic_DNA"/>
</dbReference>
<reference evidence="3" key="1">
    <citation type="submission" date="2020-10" db="EMBL/GenBank/DDBJ databases">
        <authorList>
            <person name="Gilroy R."/>
        </authorList>
    </citation>
    <scope>NUCLEOTIDE SEQUENCE</scope>
    <source>
        <strain evidence="3">ChiW16-3235</strain>
    </source>
</reference>
<dbReference type="Proteomes" id="UP000823913">
    <property type="component" value="Unassembled WGS sequence"/>
</dbReference>
<dbReference type="AlphaFoldDB" id="A0A9D1E513"/>
<reference evidence="3" key="2">
    <citation type="journal article" date="2021" name="PeerJ">
        <title>Extensive microbial diversity within the chicken gut microbiome revealed by metagenomics and culture.</title>
        <authorList>
            <person name="Gilroy R."/>
            <person name="Ravi A."/>
            <person name="Getino M."/>
            <person name="Pursley I."/>
            <person name="Horton D.L."/>
            <person name="Alikhan N.F."/>
            <person name="Baker D."/>
            <person name="Gharbi K."/>
            <person name="Hall N."/>
            <person name="Watson M."/>
            <person name="Adriaenssens E.M."/>
            <person name="Foster-Nyarko E."/>
            <person name="Jarju S."/>
            <person name="Secka A."/>
            <person name="Antonio M."/>
            <person name="Oren A."/>
            <person name="Chaudhuri R.R."/>
            <person name="La Ragione R."/>
            <person name="Hildebrand F."/>
            <person name="Pallen M.J."/>
        </authorList>
    </citation>
    <scope>NUCLEOTIDE SEQUENCE</scope>
    <source>
        <strain evidence="3">ChiW16-3235</strain>
    </source>
</reference>
<dbReference type="InterPro" id="IPR042229">
    <property type="entry name" value="Listeria/Bacterioides_rpt_sf"/>
</dbReference>
<dbReference type="InterPro" id="IPR013378">
    <property type="entry name" value="InlB-like_B-rpt"/>
</dbReference>
<gene>
    <name evidence="3" type="ORF">IAB94_01115</name>
</gene>
<feature type="signal peptide" evidence="2">
    <location>
        <begin position="1"/>
        <end position="23"/>
    </location>
</feature>
<accession>A0A9D1E513</accession>
<evidence type="ECO:0000313" key="4">
    <source>
        <dbReference type="Proteomes" id="UP000823913"/>
    </source>
</evidence>
<dbReference type="GO" id="GO:0030313">
    <property type="term" value="C:cell envelope"/>
    <property type="evidence" value="ECO:0007669"/>
    <property type="project" value="UniProtKB-SubCell"/>
</dbReference>
<evidence type="ECO:0000256" key="1">
    <source>
        <dbReference type="ARBA" id="ARBA00004196"/>
    </source>
</evidence>
<dbReference type="NCBIfam" id="TIGR02543">
    <property type="entry name" value="List_Bact_rpt"/>
    <property type="match status" value="1"/>
</dbReference>
<feature type="non-terminal residue" evidence="3">
    <location>
        <position position="240"/>
    </location>
</feature>
<evidence type="ECO:0000256" key="2">
    <source>
        <dbReference type="SAM" id="SignalP"/>
    </source>
</evidence>
<comment type="subcellular location">
    <subcellularLocation>
        <location evidence="1">Cell envelope</location>
    </subcellularLocation>
</comment>
<proteinExistence type="predicted"/>
<comment type="caution">
    <text evidence="3">The sequence shown here is derived from an EMBL/GenBank/DDBJ whole genome shotgun (WGS) entry which is preliminary data.</text>
</comment>